<organism evidence="1 2">
    <name type="scientific">Agaribacillus aureus</name>
    <dbReference type="NCBI Taxonomy" id="3051825"/>
    <lineage>
        <taxon>Bacteria</taxon>
        <taxon>Pseudomonadati</taxon>
        <taxon>Bacteroidota</taxon>
        <taxon>Cytophagia</taxon>
        <taxon>Cytophagales</taxon>
        <taxon>Splendidivirgaceae</taxon>
        <taxon>Agaribacillus</taxon>
    </lineage>
</organism>
<reference evidence="1" key="1">
    <citation type="submission" date="2023-06" db="EMBL/GenBank/DDBJ databases">
        <title>Genomic of Agaribacillus aureum.</title>
        <authorList>
            <person name="Wang G."/>
        </authorList>
    </citation>
    <scope>NUCLEOTIDE SEQUENCE</scope>
    <source>
        <strain evidence="1">BMA12</strain>
    </source>
</reference>
<dbReference type="EMBL" id="JAUJEB010000001">
    <property type="protein sequence ID" value="MDN5212641.1"/>
    <property type="molecule type" value="Genomic_DNA"/>
</dbReference>
<gene>
    <name evidence="1" type="ORF">QQ020_11315</name>
</gene>
<proteinExistence type="predicted"/>
<name>A0ABT8L5W9_9BACT</name>
<comment type="caution">
    <text evidence="1">The sequence shown here is derived from an EMBL/GenBank/DDBJ whole genome shotgun (WGS) entry which is preliminary data.</text>
</comment>
<dbReference type="Proteomes" id="UP001172083">
    <property type="component" value="Unassembled WGS sequence"/>
</dbReference>
<accession>A0ABT8L5W9</accession>
<keyword evidence="2" id="KW-1185">Reference proteome</keyword>
<evidence type="ECO:0000313" key="1">
    <source>
        <dbReference type="EMBL" id="MDN5212641.1"/>
    </source>
</evidence>
<sequence length="77" mass="8592">MKKLNLMVSTFTGFNSDEIGSKICYSPLYGVTRFKGSFIKKENGITRQKSMDLNYANYAGFGGPDANLVSLDFAFKF</sequence>
<dbReference type="RefSeq" id="WP_346757958.1">
    <property type="nucleotide sequence ID" value="NZ_JAUJEB010000001.1"/>
</dbReference>
<protein>
    <submittedName>
        <fullName evidence="1">Uncharacterized protein</fullName>
    </submittedName>
</protein>
<evidence type="ECO:0000313" key="2">
    <source>
        <dbReference type="Proteomes" id="UP001172083"/>
    </source>
</evidence>